<evidence type="ECO:0000313" key="2">
    <source>
        <dbReference type="EMBL" id="KAL1499165.1"/>
    </source>
</evidence>
<reference evidence="2 3" key="1">
    <citation type="journal article" date="2024" name="Science">
        <title>Giant polyketide synthase enzymes in the biosynthesis of giant marine polyether toxins.</title>
        <authorList>
            <person name="Fallon T.R."/>
            <person name="Shende V.V."/>
            <person name="Wierzbicki I.H."/>
            <person name="Pendleton A.L."/>
            <person name="Watervoot N.F."/>
            <person name="Auber R.P."/>
            <person name="Gonzalez D.J."/>
            <person name="Wisecaver J.H."/>
            <person name="Moore B.S."/>
        </authorList>
    </citation>
    <scope>NUCLEOTIDE SEQUENCE [LARGE SCALE GENOMIC DNA]</scope>
    <source>
        <strain evidence="2 3">12B1</strain>
    </source>
</reference>
<keyword evidence="3" id="KW-1185">Reference proteome</keyword>
<dbReference type="InterPro" id="IPR027417">
    <property type="entry name" value="P-loop_NTPase"/>
</dbReference>
<gene>
    <name evidence="2" type="ORF">AB1Y20_013676</name>
</gene>
<proteinExistence type="predicted"/>
<feature type="compositionally biased region" description="Basic and acidic residues" evidence="1">
    <location>
        <begin position="65"/>
        <end position="75"/>
    </location>
</feature>
<evidence type="ECO:0000313" key="3">
    <source>
        <dbReference type="Proteomes" id="UP001515480"/>
    </source>
</evidence>
<comment type="caution">
    <text evidence="2">The sequence shown here is derived from an EMBL/GenBank/DDBJ whole genome shotgun (WGS) entry which is preliminary data.</text>
</comment>
<accession>A0AB34IH00</accession>
<protein>
    <submittedName>
        <fullName evidence="2">Uncharacterized protein</fullName>
    </submittedName>
</protein>
<sequence length="87" mass="9766">MRPQPDGVILLERRALGRCTDSLAGETDHSTFVPLPDELHGRLVWRVDDTQEVVELRLAEHEAAVTARRPREVRRGGRTAPSLQQCA</sequence>
<organism evidence="2 3">
    <name type="scientific">Prymnesium parvum</name>
    <name type="common">Toxic golden alga</name>
    <dbReference type="NCBI Taxonomy" id="97485"/>
    <lineage>
        <taxon>Eukaryota</taxon>
        <taxon>Haptista</taxon>
        <taxon>Haptophyta</taxon>
        <taxon>Prymnesiophyceae</taxon>
        <taxon>Prymnesiales</taxon>
        <taxon>Prymnesiaceae</taxon>
        <taxon>Prymnesium</taxon>
    </lineage>
</organism>
<dbReference type="Gene3D" id="3.40.50.300">
    <property type="entry name" value="P-loop containing nucleotide triphosphate hydrolases"/>
    <property type="match status" value="1"/>
</dbReference>
<evidence type="ECO:0000256" key="1">
    <source>
        <dbReference type="SAM" id="MobiDB-lite"/>
    </source>
</evidence>
<name>A0AB34IH00_PRYPA</name>
<dbReference type="AlphaFoldDB" id="A0AB34IH00"/>
<feature type="region of interest" description="Disordered" evidence="1">
    <location>
        <begin position="65"/>
        <end position="87"/>
    </location>
</feature>
<dbReference type="Proteomes" id="UP001515480">
    <property type="component" value="Unassembled WGS sequence"/>
</dbReference>
<dbReference type="EMBL" id="JBGBPQ010000026">
    <property type="protein sequence ID" value="KAL1499165.1"/>
    <property type="molecule type" value="Genomic_DNA"/>
</dbReference>